<evidence type="ECO:0000256" key="2">
    <source>
        <dbReference type="ARBA" id="ARBA00022630"/>
    </source>
</evidence>
<dbReference type="PANTHER" id="PTHR43539:SF68">
    <property type="entry name" value="FLAVIN-BINDING MONOOXYGENASE-LIKE PROTEIN (AFU_ORTHOLOGUE AFUA_4G09220)"/>
    <property type="match status" value="1"/>
</dbReference>
<dbReference type="InterPro" id="IPR032710">
    <property type="entry name" value="NTF2-like_dom_sf"/>
</dbReference>
<dbReference type="RefSeq" id="WP_127946797.1">
    <property type="nucleotide sequence ID" value="NZ_RKLN01000003.1"/>
</dbReference>
<comment type="similarity">
    <text evidence="1">Belongs to the FAD-binding monooxygenase family.</text>
</comment>
<dbReference type="SUPFAM" id="SSF51905">
    <property type="entry name" value="FAD/NAD(P)-binding domain"/>
    <property type="match status" value="1"/>
</dbReference>
<dbReference type="AlphaFoldDB" id="A0A3S3CQE6"/>
<reference evidence="5 6" key="1">
    <citation type="submission" date="2018-11" db="EMBL/GenBank/DDBJ databases">
        <title>Rhodococcus spongicola sp. nov. and Rhodococcus xishaensis sp. nov. from marine sponges.</title>
        <authorList>
            <person name="Li L."/>
            <person name="Lin H.W."/>
        </authorList>
    </citation>
    <scope>NUCLEOTIDE SEQUENCE [LARGE SCALE GENOMIC DNA]</scope>
    <source>
        <strain evidence="5 6">LHW50502</strain>
    </source>
</reference>
<evidence type="ECO:0000256" key="1">
    <source>
        <dbReference type="ARBA" id="ARBA00010139"/>
    </source>
</evidence>
<comment type="caution">
    <text evidence="5">The sequence shown here is derived from an EMBL/GenBank/DDBJ whole genome shotgun (WGS) entry which is preliminary data.</text>
</comment>
<protein>
    <submittedName>
        <fullName evidence="5">NAD(P)/FAD-dependent oxidoreductase</fullName>
    </submittedName>
</protein>
<dbReference type="InterPro" id="IPR036188">
    <property type="entry name" value="FAD/NAD-bd_sf"/>
</dbReference>
<organism evidence="5 6">
    <name type="scientific">Rhodococcus spongiicola</name>
    <dbReference type="NCBI Taxonomy" id="2487352"/>
    <lineage>
        <taxon>Bacteria</taxon>
        <taxon>Bacillati</taxon>
        <taxon>Actinomycetota</taxon>
        <taxon>Actinomycetes</taxon>
        <taxon>Mycobacteriales</taxon>
        <taxon>Nocardiaceae</taxon>
        <taxon>Rhodococcus</taxon>
    </lineage>
</organism>
<dbReference type="Pfam" id="PF00743">
    <property type="entry name" value="FMO-like"/>
    <property type="match status" value="1"/>
</dbReference>
<gene>
    <name evidence="5" type="ORF">EF834_08535</name>
</gene>
<dbReference type="SUPFAM" id="SSF54427">
    <property type="entry name" value="NTF2-like"/>
    <property type="match status" value="1"/>
</dbReference>
<name>A0A3S3CQE6_9NOCA</name>
<dbReference type="PANTHER" id="PTHR43539">
    <property type="entry name" value="FLAVIN-BINDING MONOOXYGENASE-LIKE PROTEIN (AFU_ORTHOLOGUE AFUA_4G09220)"/>
    <property type="match status" value="1"/>
</dbReference>
<proteinExistence type="inferred from homology"/>
<keyword evidence="3" id="KW-0274">FAD</keyword>
<keyword evidence="4" id="KW-0560">Oxidoreductase</keyword>
<evidence type="ECO:0000256" key="4">
    <source>
        <dbReference type="ARBA" id="ARBA00023002"/>
    </source>
</evidence>
<dbReference type="GO" id="GO:0004499">
    <property type="term" value="F:N,N-dimethylaniline monooxygenase activity"/>
    <property type="evidence" value="ECO:0007669"/>
    <property type="project" value="InterPro"/>
</dbReference>
<dbReference type="GO" id="GO:0050661">
    <property type="term" value="F:NADP binding"/>
    <property type="evidence" value="ECO:0007669"/>
    <property type="project" value="InterPro"/>
</dbReference>
<evidence type="ECO:0000256" key="3">
    <source>
        <dbReference type="ARBA" id="ARBA00022827"/>
    </source>
</evidence>
<dbReference type="Gene3D" id="3.50.50.60">
    <property type="entry name" value="FAD/NAD(P)-binding domain"/>
    <property type="match status" value="2"/>
</dbReference>
<dbReference type="Proteomes" id="UP000284333">
    <property type="component" value="Unassembled WGS sequence"/>
</dbReference>
<dbReference type="GO" id="GO:0050660">
    <property type="term" value="F:flavin adenine dinucleotide binding"/>
    <property type="evidence" value="ECO:0007669"/>
    <property type="project" value="InterPro"/>
</dbReference>
<dbReference type="EMBL" id="RKLN01000003">
    <property type="protein sequence ID" value="RVW03211.1"/>
    <property type="molecule type" value="Genomic_DNA"/>
</dbReference>
<keyword evidence="6" id="KW-1185">Reference proteome</keyword>
<dbReference type="Gene3D" id="3.10.450.50">
    <property type="match status" value="1"/>
</dbReference>
<dbReference type="OrthoDB" id="5168853at2"/>
<accession>A0A3S3CQE6</accession>
<evidence type="ECO:0000313" key="5">
    <source>
        <dbReference type="EMBL" id="RVW03211.1"/>
    </source>
</evidence>
<evidence type="ECO:0000313" key="6">
    <source>
        <dbReference type="Proteomes" id="UP000284333"/>
    </source>
</evidence>
<keyword evidence="2" id="KW-0285">Flavoprotein</keyword>
<sequence length="618" mass="68574">MTKSVLPSTDHMTLTPEERVDLWLARFESALAGRDTDRVAAMFAADCFWRDLVAFTWNIATVEGRDGVAAMLRARLDDTDPSNFRTTEVLEEEVPERGGVTSALIEFETAIGRGKGHVRLEGDEAWTLLTTMEELKGYEERRGTNRVNGATPGSGGGTRTWAEGRAIEAREFDGTRQPYVLVIGGSQGGITLGARLRQLDVPALVVDKHGRPGDQWRKRYKSLCLHDPVWFDHLPYLPFPDNWPVFSPKDRLGDWLEMYTRVMEIPYWGSTTCRSAKFNEEAREWTVALDRAGQLLVLRPKHLVLATGLQGRPHVPTFPGQDVFRGEQHHSGEHPGPDAYAGKRAVVIGAGNSAHDICQALHENCADVTMVQRSPMYVVRSETLTDVGFGDLYSERALAEGITTEKADLISASLPYKIMPEFQIPIYQEVAKRDRDLYDRLEKVGFKLHFGDDGWGFATVYLRLGSGYHIDAGASDLVADGSIHLASGQVERLTEDAVVLTDGTELPADLVVYATGYGSISARVADLMGQEVADKIGKCWGLGFGTVKDPGPWEGELRNMWKPTRQEGLWFQCGGLAQARQYSLYLALQLKARYEGIPTPVYGLPEVRHLSSGRPLRP</sequence>
<dbReference type="InterPro" id="IPR050982">
    <property type="entry name" value="Auxin_biosynth/cation_transpt"/>
</dbReference>
<dbReference type="InterPro" id="IPR020946">
    <property type="entry name" value="Flavin_mOase-like"/>
</dbReference>